<dbReference type="FunFam" id="3.30.200.20:FF:000003">
    <property type="entry name" value="Non-specific serine/threonine protein kinase"/>
    <property type="match status" value="1"/>
</dbReference>
<evidence type="ECO:0000256" key="2">
    <source>
        <dbReference type="ARBA" id="ARBA00022679"/>
    </source>
</evidence>
<evidence type="ECO:0000256" key="9">
    <source>
        <dbReference type="PROSITE-ProRule" id="PRU10141"/>
    </source>
</evidence>
<feature type="binding site" evidence="9">
    <location>
        <position position="52"/>
    </location>
    <ligand>
        <name>ATP</name>
        <dbReference type="ChEBI" id="CHEBI:30616"/>
    </ligand>
</feature>
<evidence type="ECO:0000313" key="13">
    <source>
        <dbReference type="Proteomes" id="UP000650833"/>
    </source>
</evidence>
<comment type="caution">
    <text evidence="12">The sequence shown here is derived from an EMBL/GenBank/DDBJ whole genome shotgun (WGS) entry which is preliminary data.</text>
</comment>
<gene>
    <name evidence="12" type="ORF">INT46_008507</name>
</gene>
<feature type="binding site" evidence="7">
    <location>
        <begin position="148"/>
        <end position="149"/>
    </location>
    <ligand>
        <name>ATP</name>
        <dbReference type="ChEBI" id="CHEBI:30616"/>
    </ligand>
</feature>
<dbReference type="OrthoDB" id="504170at2759"/>
<keyword evidence="13" id="KW-1185">Reference proteome</keyword>
<feature type="binding site" evidence="7">
    <location>
        <position position="163"/>
    </location>
    <ligand>
        <name>ATP</name>
        <dbReference type="ChEBI" id="CHEBI:30616"/>
    </ligand>
</feature>
<evidence type="ECO:0000259" key="11">
    <source>
        <dbReference type="PROSITE" id="PS50011"/>
    </source>
</evidence>
<dbReference type="PROSITE" id="PS00108">
    <property type="entry name" value="PROTEIN_KINASE_ST"/>
    <property type="match status" value="1"/>
</dbReference>
<protein>
    <recommendedName>
        <fullName evidence="11">Protein kinase domain-containing protein</fullName>
    </recommendedName>
</protein>
<organism evidence="12 13">
    <name type="scientific">Mucor plumbeus</name>
    <dbReference type="NCBI Taxonomy" id="97098"/>
    <lineage>
        <taxon>Eukaryota</taxon>
        <taxon>Fungi</taxon>
        <taxon>Fungi incertae sedis</taxon>
        <taxon>Mucoromycota</taxon>
        <taxon>Mucoromycotina</taxon>
        <taxon>Mucoromycetes</taxon>
        <taxon>Mucorales</taxon>
        <taxon>Mucorineae</taxon>
        <taxon>Mucoraceae</taxon>
        <taxon>Mucor</taxon>
    </lineage>
</organism>
<dbReference type="Pfam" id="PF00069">
    <property type="entry name" value="Pkinase"/>
    <property type="match status" value="1"/>
</dbReference>
<keyword evidence="1" id="KW-0723">Serine/threonine-protein kinase</keyword>
<dbReference type="FunFam" id="1.10.510.10:FF:000571">
    <property type="entry name" value="Maternal embryonic leucine zipper kinase"/>
    <property type="match status" value="1"/>
</dbReference>
<keyword evidence="2" id="KW-0808">Transferase</keyword>
<dbReference type="Gene3D" id="1.10.510.10">
    <property type="entry name" value="Transferase(Phosphotransferase) domain 1"/>
    <property type="match status" value="1"/>
</dbReference>
<evidence type="ECO:0000256" key="10">
    <source>
        <dbReference type="SAM" id="MobiDB-lite"/>
    </source>
</evidence>
<feature type="domain" description="Protein kinase" evidence="11">
    <location>
        <begin position="18"/>
        <end position="275"/>
    </location>
</feature>
<dbReference type="InterPro" id="IPR000719">
    <property type="entry name" value="Prot_kinase_dom"/>
</dbReference>
<name>A0A8H7QX62_9FUNG</name>
<dbReference type="InterPro" id="IPR011009">
    <property type="entry name" value="Kinase-like_dom_sf"/>
</dbReference>
<dbReference type="InterPro" id="IPR030616">
    <property type="entry name" value="Aur-like"/>
</dbReference>
<feature type="region of interest" description="Disordered" evidence="10">
    <location>
        <begin position="363"/>
        <end position="387"/>
    </location>
</feature>
<dbReference type="GO" id="GO:0004674">
    <property type="term" value="F:protein serine/threonine kinase activity"/>
    <property type="evidence" value="ECO:0007669"/>
    <property type="project" value="UniProtKB-KW"/>
</dbReference>
<accession>A0A8H7QX62</accession>
<keyword evidence="4" id="KW-0418">Kinase</keyword>
<keyword evidence="5 7" id="KW-0067">ATP-binding</keyword>
<evidence type="ECO:0000256" key="7">
    <source>
        <dbReference type="PIRSR" id="PIRSR630616-2"/>
    </source>
</evidence>
<keyword evidence="3 7" id="KW-0547">Nucleotide-binding</keyword>
<feature type="binding site" evidence="7">
    <location>
        <position position="47"/>
    </location>
    <ligand>
        <name>ATP</name>
        <dbReference type="ChEBI" id="CHEBI:30616"/>
    </ligand>
</feature>
<evidence type="ECO:0000256" key="6">
    <source>
        <dbReference type="PIRSR" id="PIRSR630616-1"/>
    </source>
</evidence>
<dbReference type="EMBL" id="JAEPRC010000360">
    <property type="protein sequence ID" value="KAG2199201.1"/>
    <property type="molecule type" value="Genomic_DNA"/>
</dbReference>
<evidence type="ECO:0000256" key="8">
    <source>
        <dbReference type="PIRSR" id="PIRSR630616-3"/>
    </source>
</evidence>
<dbReference type="PROSITE" id="PS50011">
    <property type="entry name" value="PROTEIN_KINASE_DOM"/>
    <property type="match status" value="1"/>
</dbReference>
<evidence type="ECO:0000256" key="3">
    <source>
        <dbReference type="ARBA" id="ARBA00022741"/>
    </source>
</evidence>
<dbReference type="SMART" id="SM00220">
    <property type="entry name" value="S_TKc"/>
    <property type="match status" value="1"/>
</dbReference>
<reference evidence="12" key="1">
    <citation type="submission" date="2020-12" db="EMBL/GenBank/DDBJ databases">
        <title>Metabolic potential, ecology and presence of endohyphal bacteria is reflected in genomic diversity of Mucoromycotina.</title>
        <authorList>
            <person name="Muszewska A."/>
            <person name="Okrasinska A."/>
            <person name="Steczkiewicz K."/>
            <person name="Drgas O."/>
            <person name="Orlowska M."/>
            <person name="Perlinska-Lenart U."/>
            <person name="Aleksandrzak-Piekarczyk T."/>
            <person name="Szatraj K."/>
            <person name="Zielenkiewicz U."/>
            <person name="Pilsyk S."/>
            <person name="Malc E."/>
            <person name="Mieczkowski P."/>
            <person name="Kruszewska J.S."/>
            <person name="Biernat P."/>
            <person name="Pawlowska J."/>
        </authorList>
    </citation>
    <scope>NUCLEOTIDE SEQUENCE</scope>
    <source>
        <strain evidence="12">CBS 226.32</strain>
    </source>
</reference>
<dbReference type="SUPFAM" id="SSF56112">
    <property type="entry name" value="Protein kinase-like (PK-like)"/>
    <property type="match status" value="1"/>
</dbReference>
<feature type="cross-link" description="Glycyl lysine isopeptide (Lys-Gly) (interchain with G-Cter in SUMO2)" evidence="8">
    <location>
        <position position="146"/>
    </location>
</feature>
<evidence type="ECO:0000256" key="1">
    <source>
        <dbReference type="ARBA" id="ARBA00022527"/>
    </source>
</evidence>
<evidence type="ECO:0000313" key="12">
    <source>
        <dbReference type="EMBL" id="KAG2199201.1"/>
    </source>
</evidence>
<feature type="active site" description="Proton acceptor" evidence="6">
    <location>
        <position position="144"/>
    </location>
</feature>
<dbReference type="AlphaFoldDB" id="A0A8H7QX62"/>
<proteinExistence type="predicted"/>
<dbReference type="InterPro" id="IPR008271">
    <property type="entry name" value="Ser/Thr_kinase_AS"/>
</dbReference>
<dbReference type="GO" id="GO:0005524">
    <property type="term" value="F:ATP binding"/>
    <property type="evidence" value="ECO:0007669"/>
    <property type="project" value="UniProtKB-UniRule"/>
</dbReference>
<evidence type="ECO:0000256" key="5">
    <source>
        <dbReference type="ARBA" id="ARBA00022840"/>
    </source>
</evidence>
<dbReference type="InterPro" id="IPR017441">
    <property type="entry name" value="Protein_kinase_ATP_BS"/>
</dbReference>
<sequence length="652" mass="74705">MSKEEKEEEEELSVIGEFIISQTIGHGSTGQVKLGIHRKTGIKVAIKIIPRKQLSTSIKITQAVERELAVLQLLNHPNLIDLYQILQDLNNIYFITEYVPGGELYHILTDKKEGRISEIKARELFSQIASALAWCHARHICHRDLKPENILLDSNKERLKIADFGMAVMQPTNRLLKTSCGSPHYASPEIVRGIPYYGPATDVWSAGIILYVLLTGKLPFDDHHVGKLLAKIKIGRFKPMPDWVSHSAKDLIYRMLIVDPNKRISFNDILLHPWMQFDHFTDTPFTIHSFAFQNNNPWHDEKLKSPILLQSNDLDGPTRETLKVLWRDLSHDQIITALQEKEPNIQKLTYQLLQQRRLERSTNSKNVNCDTEQIGPPSPPNNDRPCDHQQNYFEYDDSLLSPPSEEKPMHYFDDVTPQLQSNNYHNASKSSDFCSIKPIYKHHYYNIPIIIQHSTTKIRPIIHISTPYIFSIEPKLQLSLISACQKNELNAKLASAAVLLTSNLKAFGNKIKSLFLSHKSKQKRHYRKETVYTCCTATSEYVAAGKLHYILSQHFTGTMSGCMYPDGRVIWSGKLGPVDFCNHKMSFICKIKKAAASLYKFTFVIEKQDILLMNEILELLNQYEIDSNVVMQANNWIDKNPSTEALLIKSFQ</sequence>
<dbReference type="Proteomes" id="UP000650833">
    <property type="component" value="Unassembled WGS sequence"/>
</dbReference>
<dbReference type="PANTHER" id="PTHR24350">
    <property type="entry name" value="SERINE/THREONINE-PROTEIN KINASE IAL-RELATED"/>
    <property type="match status" value="1"/>
</dbReference>
<dbReference type="PROSITE" id="PS00107">
    <property type="entry name" value="PROTEIN_KINASE_ATP"/>
    <property type="match status" value="1"/>
</dbReference>
<evidence type="ECO:0000256" key="4">
    <source>
        <dbReference type="ARBA" id="ARBA00022777"/>
    </source>
</evidence>